<reference evidence="2" key="1">
    <citation type="submission" date="2017-10" db="EMBL/GenBank/DDBJ databases">
        <title>Rapid genome shrinkage in a self-fertile nematode reveals novel sperm competition proteins.</title>
        <authorList>
            <person name="Yin D."/>
            <person name="Schwarz E.M."/>
            <person name="Thomas C.G."/>
            <person name="Felde R.L."/>
            <person name="Korf I.F."/>
            <person name="Cutter A.D."/>
            <person name="Schartner C.M."/>
            <person name="Ralston E.J."/>
            <person name="Meyer B.J."/>
            <person name="Haag E.S."/>
        </authorList>
    </citation>
    <scope>NUCLEOTIDE SEQUENCE [LARGE SCALE GENOMIC DNA]</scope>
    <source>
        <strain evidence="2">JU1422</strain>
    </source>
</reference>
<evidence type="ECO:0000313" key="1">
    <source>
        <dbReference type="EMBL" id="PIC42029.1"/>
    </source>
</evidence>
<dbReference type="Proteomes" id="UP000230233">
    <property type="component" value="Chromosome III"/>
</dbReference>
<dbReference type="EMBL" id="PDUG01000003">
    <property type="protein sequence ID" value="PIC42029.1"/>
    <property type="molecule type" value="Genomic_DNA"/>
</dbReference>
<comment type="caution">
    <text evidence="1">The sequence shown here is derived from an EMBL/GenBank/DDBJ whole genome shotgun (WGS) entry which is preliminary data.</text>
</comment>
<protein>
    <submittedName>
        <fullName evidence="1">Uncharacterized protein</fullName>
    </submittedName>
</protein>
<accession>A0A2G5UR86</accession>
<name>A0A2G5UR86_9PELO</name>
<dbReference type="AlphaFoldDB" id="A0A2G5UR86"/>
<sequence length="67" mass="8066">MWKIFEGQRIQKDGWQGSEGSQFKCLENELKGHDLEKRIESELDKLRPQKHFFKRILESENPRIPEP</sequence>
<evidence type="ECO:0000313" key="2">
    <source>
        <dbReference type="Proteomes" id="UP000230233"/>
    </source>
</evidence>
<gene>
    <name evidence="1" type="primary">Cnig_chr_III.g9238</name>
    <name evidence="1" type="ORF">B9Z55_009238</name>
</gene>
<keyword evidence="2" id="KW-1185">Reference proteome</keyword>
<proteinExistence type="predicted"/>
<organism evidence="1 2">
    <name type="scientific">Caenorhabditis nigoni</name>
    <dbReference type="NCBI Taxonomy" id="1611254"/>
    <lineage>
        <taxon>Eukaryota</taxon>
        <taxon>Metazoa</taxon>
        <taxon>Ecdysozoa</taxon>
        <taxon>Nematoda</taxon>
        <taxon>Chromadorea</taxon>
        <taxon>Rhabditida</taxon>
        <taxon>Rhabditina</taxon>
        <taxon>Rhabditomorpha</taxon>
        <taxon>Rhabditoidea</taxon>
        <taxon>Rhabditidae</taxon>
        <taxon>Peloderinae</taxon>
        <taxon>Caenorhabditis</taxon>
    </lineage>
</organism>